<dbReference type="EMBL" id="CM016560">
    <property type="protein sequence ID" value="TKV96026.1"/>
    <property type="molecule type" value="Genomic_DNA"/>
</dbReference>
<proteinExistence type="predicted"/>
<gene>
    <name evidence="2" type="ORF">SEVIR_9G402666v2</name>
</gene>
<accession>A0A4U6TFK3</accession>
<evidence type="ECO:0000256" key="1">
    <source>
        <dbReference type="SAM" id="MobiDB-lite"/>
    </source>
</evidence>
<name>A0A4U6TFK3_SETVI</name>
<dbReference type="PROSITE" id="PS51257">
    <property type="entry name" value="PROKAR_LIPOPROTEIN"/>
    <property type="match status" value="1"/>
</dbReference>
<organism evidence="2 3">
    <name type="scientific">Setaria viridis</name>
    <name type="common">Green bristlegrass</name>
    <name type="synonym">Setaria italica subsp. viridis</name>
    <dbReference type="NCBI Taxonomy" id="4556"/>
    <lineage>
        <taxon>Eukaryota</taxon>
        <taxon>Viridiplantae</taxon>
        <taxon>Streptophyta</taxon>
        <taxon>Embryophyta</taxon>
        <taxon>Tracheophyta</taxon>
        <taxon>Spermatophyta</taxon>
        <taxon>Magnoliopsida</taxon>
        <taxon>Liliopsida</taxon>
        <taxon>Poales</taxon>
        <taxon>Poaceae</taxon>
        <taxon>PACMAD clade</taxon>
        <taxon>Panicoideae</taxon>
        <taxon>Panicodae</taxon>
        <taxon>Paniceae</taxon>
        <taxon>Cenchrinae</taxon>
        <taxon>Setaria</taxon>
    </lineage>
</organism>
<dbReference type="Gramene" id="TKV96026">
    <property type="protein sequence ID" value="TKV96026"/>
    <property type="gene ID" value="SEVIR_9G402666v2"/>
</dbReference>
<evidence type="ECO:0000313" key="2">
    <source>
        <dbReference type="EMBL" id="TKV96026.1"/>
    </source>
</evidence>
<sequence length="117" mass="13081">MESRSIVTERTPKSPWFGSSSRHPSSAAAAMACRCRRRPYPPRPPEARAVRCTTDLAQAGHGPAPQVARWRLRDVVVPLRLGQSLFDDAGRRRRRHHQAASAAYRRLARNGRVLCSA</sequence>
<dbReference type="AlphaFoldDB" id="A0A4U6TFK3"/>
<evidence type="ECO:0000313" key="3">
    <source>
        <dbReference type="Proteomes" id="UP000298652"/>
    </source>
</evidence>
<feature type="region of interest" description="Disordered" evidence="1">
    <location>
        <begin position="1"/>
        <end position="25"/>
    </location>
</feature>
<dbReference type="Proteomes" id="UP000298652">
    <property type="component" value="Chromosome 9"/>
</dbReference>
<keyword evidence="3" id="KW-1185">Reference proteome</keyword>
<reference evidence="2" key="1">
    <citation type="submission" date="2019-03" db="EMBL/GenBank/DDBJ databases">
        <title>WGS assembly of Setaria viridis.</title>
        <authorList>
            <person name="Huang P."/>
            <person name="Jenkins J."/>
            <person name="Grimwood J."/>
            <person name="Barry K."/>
            <person name="Healey A."/>
            <person name="Mamidi S."/>
            <person name="Sreedasyam A."/>
            <person name="Shu S."/>
            <person name="Feldman M."/>
            <person name="Wu J."/>
            <person name="Yu Y."/>
            <person name="Chen C."/>
            <person name="Johnson J."/>
            <person name="Rokhsar D."/>
            <person name="Baxter I."/>
            <person name="Schmutz J."/>
            <person name="Brutnell T."/>
            <person name="Kellogg E."/>
        </authorList>
    </citation>
    <scope>NUCLEOTIDE SEQUENCE [LARGE SCALE GENOMIC DNA]</scope>
</reference>
<protein>
    <submittedName>
        <fullName evidence="2">Uncharacterized protein</fullName>
    </submittedName>
</protein>